<comment type="caution">
    <text evidence="2">The sequence shown here is derived from an EMBL/GenBank/DDBJ whole genome shotgun (WGS) entry which is preliminary data.</text>
</comment>
<sequence>GAEGPGQWRAELAGAAEKGGSGGAVRRHAAAFQRHIRRHCRESGWRQVMAGGRARETRAVDRASGQGRLGL</sequence>
<name>A0A699X625_TANCI</name>
<protein>
    <submittedName>
        <fullName evidence="2">Uncharacterized protein</fullName>
    </submittedName>
</protein>
<reference evidence="2" key="1">
    <citation type="journal article" date="2019" name="Sci. Rep.">
        <title>Draft genome of Tanacetum cinerariifolium, the natural source of mosquito coil.</title>
        <authorList>
            <person name="Yamashiro T."/>
            <person name="Shiraishi A."/>
            <person name="Satake H."/>
            <person name="Nakayama K."/>
        </authorList>
    </citation>
    <scope>NUCLEOTIDE SEQUENCE</scope>
</reference>
<feature type="non-terminal residue" evidence="2">
    <location>
        <position position="1"/>
    </location>
</feature>
<dbReference type="EMBL" id="BKCJ011806555">
    <property type="protein sequence ID" value="GFD54493.1"/>
    <property type="molecule type" value="Genomic_DNA"/>
</dbReference>
<organism evidence="2">
    <name type="scientific">Tanacetum cinerariifolium</name>
    <name type="common">Dalmatian daisy</name>
    <name type="synonym">Chrysanthemum cinerariifolium</name>
    <dbReference type="NCBI Taxonomy" id="118510"/>
    <lineage>
        <taxon>Eukaryota</taxon>
        <taxon>Viridiplantae</taxon>
        <taxon>Streptophyta</taxon>
        <taxon>Embryophyta</taxon>
        <taxon>Tracheophyta</taxon>
        <taxon>Spermatophyta</taxon>
        <taxon>Magnoliopsida</taxon>
        <taxon>eudicotyledons</taxon>
        <taxon>Gunneridae</taxon>
        <taxon>Pentapetalae</taxon>
        <taxon>asterids</taxon>
        <taxon>campanulids</taxon>
        <taxon>Asterales</taxon>
        <taxon>Asteraceae</taxon>
        <taxon>Asteroideae</taxon>
        <taxon>Anthemideae</taxon>
        <taxon>Anthemidinae</taxon>
        <taxon>Tanacetum</taxon>
    </lineage>
</organism>
<accession>A0A699X625</accession>
<proteinExistence type="predicted"/>
<evidence type="ECO:0000313" key="2">
    <source>
        <dbReference type="EMBL" id="GFD54493.1"/>
    </source>
</evidence>
<gene>
    <name evidence="2" type="ORF">Tci_926462</name>
</gene>
<dbReference type="AlphaFoldDB" id="A0A699X625"/>
<evidence type="ECO:0000256" key="1">
    <source>
        <dbReference type="SAM" id="MobiDB-lite"/>
    </source>
</evidence>
<feature type="region of interest" description="Disordered" evidence="1">
    <location>
        <begin position="51"/>
        <end position="71"/>
    </location>
</feature>